<evidence type="ECO:0000313" key="2">
    <source>
        <dbReference type="EMBL" id="KJF67195.1"/>
    </source>
</evidence>
<proteinExistence type="predicted"/>
<reference evidence="2 3" key="1">
    <citation type="submission" date="2015-03" db="EMBL/GenBank/DDBJ databases">
        <title>Draft Genome Sequences of Agrobacterium nepotum Strain 39/7T (= CFBP 7436T = LMG 26435T) and Agrobacterium sp. Strain KFB 330 (= CFBP 8308 = LMG 28674).</title>
        <authorList>
            <person name="Kuzmanovic N."/>
            <person name="Pulawska J."/>
            <person name="Obradovic A."/>
        </authorList>
    </citation>
    <scope>NUCLEOTIDE SEQUENCE [LARGE SCALE GENOMIC DNA]</scope>
    <source>
        <strain evidence="2 3">39/7</strain>
    </source>
</reference>
<feature type="domain" description="Methyltransferase FkbM" evidence="1">
    <location>
        <begin position="105"/>
        <end position="256"/>
    </location>
</feature>
<dbReference type="RefSeq" id="WP_045021552.1">
    <property type="nucleotide sequence ID" value="NZ_JWJH01000012.1"/>
</dbReference>
<organism evidence="2 3">
    <name type="scientific">Rhizobium nepotum 39/7</name>
    <dbReference type="NCBI Taxonomy" id="1368418"/>
    <lineage>
        <taxon>Bacteria</taxon>
        <taxon>Pseudomonadati</taxon>
        <taxon>Pseudomonadota</taxon>
        <taxon>Alphaproteobacteria</taxon>
        <taxon>Hyphomicrobiales</taxon>
        <taxon>Rhizobiaceae</taxon>
        <taxon>Rhizobium/Agrobacterium group</taxon>
        <taxon>Rhizobium</taxon>
    </lineage>
</organism>
<dbReference type="Pfam" id="PF05050">
    <property type="entry name" value="Methyltransf_21"/>
    <property type="match status" value="1"/>
</dbReference>
<dbReference type="PANTHER" id="PTHR34203">
    <property type="entry name" value="METHYLTRANSFERASE, FKBM FAMILY PROTEIN"/>
    <property type="match status" value="1"/>
</dbReference>
<accession>A0ABR5CQY4</accession>
<sequence>MKIFRKIWKKSSRLSEPFLEGADHVKEVPVSEESLEESGFDVQAALHFKVVDGLYSEQLPENRVFVAHERRLGLYKDGLDSRIRQLLWDYRLDEMILRPGDVIVDVGANNGEFGIWATQRGARYFGFEPDPTAFSALKRNVPTQQVFDCALSNSEGMQTFFLATSEADSSLFKPENALNEIKVKTLKFDTFASTFIRDLPIRLLKVEAEGMEPEVLEGAADNICRVEYVAVDAGPERGGESTAVFVLNFLLEHRFEILDCFLFRGTFLLRNKDFMQLDS</sequence>
<dbReference type="InterPro" id="IPR029063">
    <property type="entry name" value="SAM-dependent_MTases_sf"/>
</dbReference>
<keyword evidence="3" id="KW-1185">Reference proteome</keyword>
<evidence type="ECO:0000259" key="1">
    <source>
        <dbReference type="Pfam" id="PF05050"/>
    </source>
</evidence>
<name>A0ABR5CQY4_9HYPH</name>
<dbReference type="Proteomes" id="UP000052068">
    <property type="component" value="Unassembled WGS sequence"/>
</dbReference>
<dbReference type="EMBL" id="JWJH01000012">
    <property type="protein sequence ID" value="KJF67195.1"/>
    <property type="molecule type" value="Genomic_DNA"/>
</dbReference>
<dbReference type="NCBIfam" id="TIGR01444">
    <property type="entry name" value="fkbM_fam"/>
    <property type="match status" value="1"/>
</dbReference>
<protein>
    <recommendedName>
        <fullName evidence="1">Methyltransferase FkbM domain-containing protein</fullName>
    </recommendedName>
</protein>
<evidence type="ECO:0000313" key="3">
    <source>
        <dbReference type="Proteomes" id="UP000052068"/>
    </source>
</evidence>
<gene>
    <name evidence="2" type="ORF">RS75_14345</name>
</gene>
<dbReference type="Gene3D" id="3.40.50.150">
    <property type="entry name" value="Vaccinia Virus protein VP39"/>
    <property type="match status" value="1"/>
</dbReference>
<comment type="caution">
    <text evidence="2">The sequence shown here is derived from an EMBL/GenBank/DDBJ whole genome shotgun (WGS) entry which is preliminary data.</text>
</comment>
<dbReference type="PANTHER" id="PTHR34203:SF15">
    <property type="entry name" value="SLL1173 PROTEIN"/>
    <property type="match status" value="1"/>
</dbReference>
<dbReference type="InterPro" id="IPR052514">
    <property type="entry name" value="SAM-dependent_MTase"/>
</dbReference>
<dbReference type="SUPFAM" id="SSF53335">
    <property type="entry name" value="S-adenosyl-L-methionine-dependent methyltransferases"/>
    <property type="match status" value="1"/>
</dbReference>
<dbReference type="InterPro" id="IPR006342">
    <property type="entry name" value="FkbM_mtfrase"/>
</dbReference>